<keyword evidence="2" id="KW-1133">Transmembrane helix</keyword>
<reference evidence="4" key="1">
    <citation type="submission" date="2023-11" db="EMBL/GenBank/DDBJ databases">
        <authorList>
            <person name="Alioto T."/>
            <person name="Alioto T."/>
            <person name="Gomez Garrido J."/>
        </authorList>
    </citation>
    <scope>NUCLEOTIDE SEQUENCE</scope>
</reference>
<comment type="caution">
    <text evidence="4">The sequence shown here is derived from an EMBL/GenBank/DDBJ whole genome shotgun (WGS) entry which is preliminary data.</text>
</comment>
<protein>
    <recommendedName>
        <fullName evidence="6">Transmembrane protein</fullName>
    </recommendedName>
</protein>
<keyword evidence="3" id="KW-0732">Signal</keyword>
<feature type="region of interest" description="Disordered" evidence="1">
    <location>
        <begin position="105"/>
        <end position="137"/>
    </location>
</feature>
<proteinExistence type="predicted"/>
<feature type="region of interest" description="Disordered" evidence="1">
    <location>
        <begin position="153"/>
        <end position="173"/>
    </location>
</feature>
<dbReference type="EMBL" id="CAVMBE010000021">
    <property type="protein sequence ID" value="CAK3997115.1"/>
    <property type="molecule type" value="Genomic_DNA"/>
</dbReference>
<evidence type="ECO:0000313" key="4">
    <source>
        <dbReference type="EMBL" id="CAK3997115.1"/>
    </source>
</evidence>
<dbReference type="Proteomes" id="UP001296104">
    <property type="component" value="Unassembled WGS sequence"/>
</dbReference>
<evidence type="ECO:0000256" key="2">
    <source>
        <dbReference type="SAM" id="Phobius"/>
    </source>
</evidence>
<feature type="transmembrane region" description="Helical" evidence="2">
    <location>
        <begin position="58"/>
        <end position="81"/>
    </location>
</feature>
<feature type="signal peptide" evidence="3">
    <location>
        <begin position="1"/>
        <end position="19"/>
    </location>
</feature>
<name>A0AAI8YY29_9PEZI</name>
<evidence type="ECO:0008006" key="6">
    <source>
        <dbReference type="Google" id="ProtNLM"/>
    </source>
</evidence>
<dbReference type="AlphaFoldDB" id="A0AAI8YY29"/>
<keyword evidence="2" id="KW-0812">Transmembrane</keyword>
<organism evidence="4 5">
    <name type="scientific">Lecanosticta acicola</name>
    <dbReference type="NCBI Taxonomy" id="111012"/>
    <lineage>
        <taxon>Eukaryota</taxon>
        <taxon>Fungi</taxon>
        <taxon>Dikarya</taxon>
        <taxon>Ascomycota</taxon>
        <taxon>Pezizomycotina</taxon>
        <taxon>Dothideomycetes</taxon>
        <taxon>Dothideomycetidae</taxon>
        <taxon>Mycosphaerellales</taxon>
        <taxon>Mycosphaerellaceae</taxon>
        <taxon>Lecanosticta</taxon>
    </lineage>
</organism>
<accession>A0AAI8YY29</accession>
<keyword evidence="5" id="KW-1185">Reference proteome</keyword>
<evidence type="ECO:0000256" key="3">
    <source>
        <dbReference type="SAM" id="SignalP"/>
    </source>
</evidence>
<evidence type="ECO:0000256" key="1">
    <source>
        <dbReference type="SAM" id="MobiDB-lite"/>
    </source>
</evidence>
<evidence type="ECO:0000313" key="5">
    <source>
        <dbReference type="Proteomes" id="UP001296104"/>
    </source>
</evidence>
<sequence length="173" mass="18265">MISSLLRPALLASTAYALALPQSANYDTSTSPGGGSAVNSDAGASGGTAGFTLSTGGLVAIIIVVVAGVIFGVTTTALFVIAKRRQWTMRQTMRRASRKVADGLKTPLTPRFPRTPAPVHNDDKRRTKRSGVQMESIPAKQGRGVVVEVKQTQQPGANKGEGFMGKLRGNDWR</sequence>
<gene>
    <name evidence="4" type="ORF">LECACI_7A004090</name>
</gene>
<feature type="chain" id="PRO_5042590060" description="Transmembrane protein" evidence="3">
    <location>
        <begin position="20"/>
        <end position="173"/>
    </location>
</feature>
<keyword evidence="2" id="KW-0472">Membrane</keyword>